<organism evidence="1 2">
    <name type="scientific">Streptomyces yaanensis</name>
    <dbReference type="NCBI Taxonomy" id="1142239"/>
    <lineage>
        <taxon>Bacteria</taxon>
        <taxon>Bacillati</taxon>
        <taxon>Actinomycetota</taxon>
        <taxon>Actinomycetes</taxon>
        <taxon>Kitasatosporales</taxon>
        <taxon>Streptomycetaceae</taxon>
        <taxon>Streptomyces</taxon>
    </lineage>
</organism>
<name>A0ABV7S7L4_9ACTN</name>
<evidence type="ECO:0000313" key="1">
    <source>
        <dbReference type="EMBL" id="MFC3572256.1"/>
    </source>
</evidence>
<protein>
    <submittedName>
        <fullName evidence="1">Uncharacterized protein</fullName>
    </submittedName>
</protein>
<evidence type="ECO:0000313" key="2">
    <source>
        <dbReference type="Proteomes" id="UP001595701"/>
    </source>
</evidence>
<dbReference type="RefSeq" id="WP_310772073.1">
    <property type="nucleotide sequence ID" value="NZ_JBHRWR010000002.1"/>
</dbReference>
<comment type="caution">
    <text evidence="1">The sequence shown here is derived from an EMBL/GenBank/DDBJ whole genome shotgun (WGS) entry which is preliminary data.</text>
</comment>
<gene>
    <name evidence="1" type="ORF">ACFOZ0_02930</name>
</gene>
<dbReference type="Proteomes" id="UP001595701">
    <property type="component" value="Unassembled WGS sequence"/>
</dbReference>
<proteinExistence type="predicted"/>
<reference evidence="2" key="1">
    <citation type="journal article" date="2019" name="Int. J. Syst. Evol. Microbiol.">
        <title>The Global Catalogue of Microorganisms (GCM) 10K type strain sequencing project: providing services to taxonomists for standard genome sequencing and annotation.</title>
        <authorList>
            <consortium name="The Broad Institute Genomics Platform"/>
            <consortium name="The Broad Institute Genome Sequencing Center for Infectious Disease"/>
            <person name="Wu L."/>
            <person name="Ma J."/>
        </authorList>
    </citation>
    <scope>NUCLEOTIDE SEQUENCE [LARGE SCALE GENOMIC DNA]</scope>
    <source>
        <strain evidence="2">CGMCC 4.7035</strain>
    </source>
</reference>
<sequence length="53" mass="5733">MSARVRPLILVRGFGGPDVTGVRRGAYQGFNDGTVYPTRRATTTSTRASCCVR</sequence>
<keyword evidence="2" id="KW-1185">Reference proteome</keyword>
<accession>A0ABV7S7L4</accession>
<dbReference type="EMBL" id="JBHRWR010000002">
    <property type="protein sequence ID" value="MFC3572256.1"/>
    <property type="molecule type" value="Genomic_DNA"/>
</dbReference>